<dbReference type="Proteomes" id="UP000236740">
    <property type="component" value="Unassembled WGS sequence"/>
</dbReference>
<feature type="compositionally biased region" description="Gly residues" evidence="1">
    <location>
        <begin position="20"/>
        <end position="47"/>
    </location>
</feature>
<dbReference type="GeneID" id="39858726"/>
<evidence type="ECO:0000313" key="7">
    <source>
        <dbReference type="Proteomes" id="UP000296733"/>
    </source>
</evidence>
<dbReference type="RefSeq" id="WP_103991559.1">
    <property type="nucleotide sequence ID" value="NZ_CP031311.1"/>
</dbReference>
<evidence type="ECO:0000256" key="1">
    <source>
        <dbReference type="SAM" id="MobiDB-lite"/>
    </source>
</evidence>
<feature type="compositionally biased region" description="Acidic residues" evidence="1">
    <location>
        <begin position="48"/>
        <end position="57"/>
    </location>
</feature>
<dbReference type="AlphaFoldDB" id="A0A1H5Z654"/>
<evidence type="ECO:0000313" key="4">
    <source>
        <dbReference type="EMBL" id="QCC48239.1"/>
    </source>
</evidence>
<dbReference type="KEGG" id="hlm:DV707_11495"/>
<proteinExistence type="predicted"/>
<protein>
    <recommendedName>
        <fullName evidence="3">DUF7312 domain-containing protein</fullName>
    </recommendedName>
</protein>
<reference evidence="4 7" key="2">
    <citation type="journal article" date="2019" name="Nat. Commun.">
        <title>A new type of DNA phosphorothioation-based antiviral system in archaea.</title>
        <authorList>
            <person name="Xiong L."/>
            <person name="Liu S."/>
            <person name="Chen S."/>
            <person name="Xiao Y."/>
            <person name="Zhu B."/>
            <person name="Gao Y."/>
            <person name="Zhang Y."/>
            <person name="Chen B."/>
            <person name="Luo J."/>
            <person name="Deng Z."/>
            <person name="Chen X."/>
            <person name="Wang L."/>
            <person name="Chen S."/>
        </authorList>
    </citation>
    <scope>NUCLEOTIDE SEQUENCE [LARGE SCALE GENOMIC DNA]</scope>
    <source>
        <strain evidence="4 7">CGMCC 1.10331</strain>
    </source>
</reference>
<evidence type="ECO:0000256" key="2">
    <source>
        <dbReference type="SAM" id="Phobius"/>
    </source>
</evidence>
<gene>
    <name evidence="4" type="ORF">DV707_11495</name>
    <name evidence="5" type="ORF">SAMN04488133_1833</name>
</gene>
<evidence type="ECO:0000313" key="6">
    <source>
        <dbReference type="Proteomes" id="UP000236740"/>
    </source>
</evidence>
<name>A0A1H5Z654_9EURY</name>
<keyword evidence="6" id="KW-1185">Reference proteome</keyword>
<dbReference type="EMBL" id="CP031311">
    <property type="protein sequence ID" value="QCC48239.1"/>
    <property type="molecule type" value="Genomic_DNA"/>
</dbReference>
<dbReference type="InterPro" id="IPR055736">
    <property type="entry name" value="DUF7312"/>
</dbReference>
<feature type="region of interest" description="Disordered" evidence="1">
    <location>
        <begin position="1"/>
        <end position="57"/>
    </location>
</feature>
<dbReference type="Pfam" id="PF23994">
    <property type="entry name" value="DUF7312"/>
    <property type="match status" value="1"/>
</dbReference>
<organism evidence="5 6">
    <name type="scientific">Halobellus limi</name>
    <dbReference type="NCBI Taxonomy" id="699433"/>
    <lineage>
        <taxon>Archaea</taxon>
        <taxon>Methanobacteriati</taxon>
        <taxon>Methanobacteriota</taxon>
        <taxon>Stenosarchaea group</taxon>
        <taxon>Halobacteria</taxon>
        <taxon>Halobacteriales</taxon>
        <taxon>Haloferacaceae</taxon>
        <taxon>Halobellus</taxon>
    </lineage>
</organism>
<evidence type="ECO:0000259" key="3">
    <source>
        <dbReference type="Pfam" id="PF23994"/>
    </source>
</evidence>
<sequence length="108" mass="10522">MSDSDRSSQGETPEEDAGVDGVGGETGSPDGVGGEAGSSEGVGGEAGELGDDVDDESLDAATAVEELNPLLSEPIEPGDPSAEHALFVFLGVLGTVGLLASAVLPGLL</sequence>
<reference evidence="5 6" key="1">
    <citation type="submission" date="2016-10" db="EMBL/GenBank/DDBJ databases">
        <authorList>
            <person name="de Groot N.N."/>
        </authorList>
    </citation>
    <scope>NUCLEOTIDE SEQUENCE [LARGE SCALE GENOMIC DNA]</scope>
    <source>
        <strain evidence="5 6">CGMCC 1.10331</strain>
    </source>
</reference>
<keyword evidence="2" id="KW-0812">Transmembrane</keyword>
<feature type="domain" description="DUF7312" evidence="3">
    <location>
        <begin position="51"/>
        <end position="101"/>
    </location>
</feature>
<dbReference type="EMBL" id="FNVN01000002">
    <property type="protein sequence ID" value="SEG30846.1"/>
    <property type="molecule type" value="Genomic_DNA"/>
</dbReference>
<feature type="transmembrane region" description="Helical" evidence="2">
    <location>
        <begin position="86"/>
        <end position="107"/>
    </location>
</feature>
<keyword evidence="2" id="KW-0472">Membrane</keyword>
<evidence type="ECO:0000313" key="5">
    <source>
        <dbReference type="EMBL" id="SEG30846.1"/>
    </source>
</evidence>
<dbReference type="Proteomes" id="UP000296733">
    <property type="component" value="Chromosome"/>
</dbReference>
<keyword evidence="2" id="KW-1133">Transmembrane helix</keyword>
<accession>A0A1H5Z654</accession>